<dbReference type="RefSeq" id="WP_016514280.1">
    <property type="nucleotide sequence ID" value="NZ_ASZQ01000001.1"/>
</dbReference>
<proteinExistence type="predicted"/>
<sequence>MNILQKYSWLLIAIMVLPLLTIPFAPQGLAVVCSNTKSLETSRFDGVNVWTVFRIKDVYANCDFIADDNGENPYFIHQTEGNFEANRGIWNIRVRRQNRQNKCVTYMTGTFSITGSHYEFVNVSGRRKRVSRRDALIRISGTDGMCDLSRDFSSEIFLKETTPISPF</sequence>
<dbReference type="Proteomes" id="UP000014617">
    <property type="component" value="Unassembled WGS sequence"/>
</dbReference>
<evidence type="ECO:0000313" key="2">
    <source>
        <dbReference type="Proteomes" id="UP000014617"/>
    </source>
</evidence>
<evidence type="ECO:0000313" key="1">
    <source>
        <dbReference type="EMBL" id="EPF24986.1"/>
    </source>
</evidence>
<accession>S3JKU6</accession>
<gene>
    <name evidence="1" type="ORF">MAESPC_00068</name>
</gene>
<comment type="caution">
    <text evidence="1">The sequence shown here is derived from an EMBL/GenBank/DDBJ whole genome shotgun (WGS) entry which is preliminary data.</text>
</comment>
<organism evidence="1 2">
    <name type="scientific">Microcystis aeruginosa SPC777</name>
    <dbReference type="NCBI Taxonomy" id="482300"/>
    <lineage>
        <taxon>Bacteria</taxon>
        <taxon>Bacillati</taxon>
        <taxon>Cyanobacteriota</taxon>
        <taxon>Cyanophyceae</taxon>
        <taxon>Oscillatoriophycideae</taxon>
        <taxon>Chroococcales</taxon>
        <taxon>Microcystaceae</taxon>
        <taxon>Microcystis</taxon>
    </lineage>
</organism>
<dbReference type="EMBL" id="ASZQ01000001">
    <property type="protein sequence ID" value="EPF24986.1"/>
    <property type="molecule type" value="Genomic_DNA"/>
</dbReference>
<protein>
    <submittedName>
        <fullName evidence="1">Uncharacterized protein</fullName>
    </submittedName>
</protein>
<name>S3JKU6_MICAE</name>
<reference evidence="1 2" key="1">
    <citation type="journal article" date="2013" name="Genome Announc.">
        <title>Draft Genome Sequence of the Brazilian Toxic Bloom-Forming Cyanobacterium Microcystis aeruginosa Strain SPC777.</title>
        <authorList>
            <person name="Fiore M.F."/>
            <person name="Alvarenga D.O."/>
            <person name="Varani A.M."/>
            <person name="Hoff-Risseti C."/>
            <person name="Crespim E."/>
            <person name="Ramos R.T."/>
            <person name="Silva A."/>
            <person name="Schaker P.D."/>
            <person name="Heck K."/>
            <person name="Rigonato J."/>
            <person name="Schneider M.P."/>
        </authorList>
    </citation>
    <scope>NUCLEOTIDE SEQUENCE [LARGE SCALE GENOMIC DNA]</scope>
    <source>
        <strain evidence="2">SPC 777</strain>
    </source>
</reference>
<dbReference type="AlphaFoldDB" id="S3JKU6"/>